<evidence type="ECO:0000313" key="5">
    <source>
        <dbReference type="Proteomes" id="UP000001572"/>
    </source>
</evidence>
<keyword evidence="2" id="KW-1282">Carboxysome</keyword>
<organism evidence="4 5">
    <name type="scientific">Alkaliphilus metalliredigens (strain QYMF)</name>
    <dbReference type="NCBI Taxonomy" id="293826"/>
    <lineage>
        <taxon>Bacteria</taxon>
        <taxon>Bacillati</taxon>
        <taxon>Bacillota</taxon>
        <taxon>Clostridia</taxon>
        <taxon>Peptostreptococcales</taxon>
        <taxon>Natronincolaceae</taxon>
        <taxon>Alkaliphilus</taxon>
    </lineage>
</organism>
<evidence type="ECO:0000256" key="2">
    <source>
        <dbReference type="ARBA" id="ARBA00023669"/>
    </source>
</evidence>
<dbReference type="AlphaFoldDB" id="A6TJY0"/>
<dbReference type="RefSeq" id="WP_011971407.1">
    <property type="nucleotide sequence ID" value="NC_009633.1"/>
</dbReference>
<proteinExistence type="predicted"/>
<dbReference type="Gene3D" id="2.40.50.220">
    <property type="entry name" value="EutN/Ccml"/>
    <property type="match status" value="1"/>
</dbReference>
<protein>
    <submittedName>
        <fullName evidence="4">Ethanolamine utilization protein EutN/carboxysome structural protein Ccml</fullName>
    </submittedName>
</protein>
<gene>
    <name evidence="4" type="ordered locus">Amet_0265</name>
</gene>
<dbReference type="InterPro" id="IPR004992">
    <property type="entry name" value="EutN_CcmL"/>
</dbReference>
<keyword evidence="3" id="KW-1283">Bacterial microcompartment</keyword>
<dbReference type="Proteomes" id="UP000001572">
    <property type="component" value="Chromosome"/>
</dbReference>
<reference evidence="5" key="1">
    <citation type="journal article" date="2016" name="Genome Announc.">
        <title>Complete genome sequence of Alkaliphilus metalliredigens strain QYMF, an alkaliphilic and metal-reducing bacterium isolated from borax-contaminated leachate ponds.</title>
        <authorList>
            <person name="Hwang C."/>
            <person name="Copeland A."/>
            <person name="Lucas S."/>
            <person name="Lapidus A."/>
            <person name="Barry K."/>
            <person name="Detter J.C."/>
            <person name="Glavina Del Rio T."/>
            <person name="Hammon N."/>
            <person name="Israni S."/>
            <person name="Dalin E."/>
            <person name="Tice H."/>
            <person name="Pitluck S."/>
            <person name="Chertkov O."/>
            <person name="Brettin T."/>
            <person name="Bruce D."/>
            <person name="Han C."/>
            <person name="Schmutz J."/>
            <person name="Larimer F."/>
            <person name="Land M.L."/>
            <person name="Hauser L."/>
            <person name="Kyrpides N."/>
            <person name="Mikhailova N."/>
            <person name="Ye Q."/>
            <person name="Zhou J."/>
            <person name="Richardson P."/>
            <person name="Fields M.W."/>
        </authorList>
    </citation>
    <scope>NUCLEOTIDE SEQUENCE [LARGE SCALE GENOMIC DNA]</scope>
    <source>
        <strain evidence="5">QYMF</strain>
    </source>
</reference>
<dbReference type="PROSITE" id="PS51932">
    <property type="entry name" value="BMV"/>
    <property type="match status" value="1"/>
</dbReference>
<evidence type="ECO:0000256" key="3">
    <source>
        <dbReference type="ARBA" id="ARBA00024446"/>
    </source>
</evidence>
<dbReference type="STRING" id="293826.Amet_0265"/>
<dbReference type="EMBL" id="CP000724">
    <property type="protein sequence ID" value="ABR46498.1"/>
    <property type="molecule type" value="Genomic_DNA"/>
</dbReference>
<name>A6TJY0_ALKMQ</name>
<dbReference type="PANTHER" id="PTHR36539">
    <property type="entry name" value="ETHANOLAMINE UTILIZATION PROTEIN EUTN"/>
    <property type="match status" value="1"/>
</dbReference>
<comment type="subcellular location">
    <subcellularLocation>
        <location evidence="1">Carboxysome</location>
    </subcellularLocation>
</comment>
<dbReference type="Pfam" id="PF03319">
    <property type="entry name" value="EutN_CcmL"/>
    <property type="match status" value="1"/>
</dbReference>
<dbReference type="InterPro" id="IPR036677">
    <property type="entry name" value="EutN_CcmL_sf"/>
</dbReference>
<accession>A6TJY0</accession>
<sequence length="94" mass="9962">MIIGKVIGNVWATRKDETLNGLKLLVIESIDYGRNQRGESFVAVDGVGAGIGERVLVVKGNAARKALQKEGAAVDATIVGIIDEVEVTLQNNSE</sequence>
<dbReference type="GO" id="GO:0031470">
    <property type="term" value="C:carboxysome"/>
    <property type="evidence" value="ECO:0007669"/>
    <property type="project" value="UniProtKB-SubCell"/>
</dbReference>
<dbReference type="OrthoDB" id="196195at2"/>
<evidence type="ECO:0000256" key="1">
    <source>
        <dbReference type="ARBA" id="ARBA00023587"/>
    </source>
</evidence>
<dbReference type="CDD" id="cd01614">
    <property type="entry name" value="EutN_CcmL"/>
    <property type="match status" value="1"/>
</dbReference>
<dbReference type="KEGG" id="amt:Amet_0265"/>
<dbReference type="HOGENOM" id="CLU_148498_2_2_9"/>
<keyword evidence="5" id="KW-1185">Reference proteome</keyword>
<dbReference type="eggNOG" id="COG4576">
    <property type="taxonomic scope" value="Bacteria"/>
</dbReference>
<dbReference type="SUPFAM" id="SSF159133">
    <property type="entry name" value="EutN/CcmL-like"/>
    <property type="match status" value="1"/>
</dbReference>
<evidence type="ECO:0000313" key="4">
    <source>
        <dbReference type="EMBL" id="ABR46498.1"/>
    </source>
</evidence>